<evidence type="ECO:0000259" key="1">
    <source>
        <dbReference type="Pfam" id="PF18075"/>
    </source>
</evidence>
<evidence type="ECO:0000313" key="3">
    <source>
        <dbReference type="Proteomes" id="UP000619788"/>
    </source>
</evidence>
<organism evidence="2 3">
    <name type="scientific">Planobispora siamensis</name>
    <dbReference type="NCBI Taxonomy" id="936338"/>
    <lineage>
        <taxon>Bacteria</taxon>
        <taxon>Bacillati</taxon>
        <taxon>Actinomycetota</taxon>
        <taxon>Actinomycetes</taxon>
        <taxon>Streptosporangiales</taxon>
        <taxon>Streptosporangiaceae</taxon>
        <taxon>Planobispora</taxon>
    </lineage>
</organism>
<dbReference type="Gene3D" id="3.30.70.3040">
    <property type="match status" value="1"/>
</dbReference>
<dbReference type="AlphaFoldDB" id="A0A8J3SGR2"/>
<proteinExistence type="predicted"/>
<keyword evidence="3" id="KW-1185">Reference proteome</keyword>
<protein>
    <recommendedName>
        <fullName evidence="1">FtsX extracellular domain-containing protein</fullName>
    </recommendedName>
</protein>
<reference evidence="2 3" key="1">
    <citation type="submission" date="2021-01" db="EMBL/GenBank/DDBJ databases">
        <title>Whole genome shotgun sequence of Planobispora siamensis NBRC 107568.</title>
        <authorList>
            <person name="Komaki H."/>
            <person name="Tamura T."/>
        </authorList>
    </citation>
    <scope>NUCLEOTIDE SEQUENCE [LARGE SCALE GENOMIC DNA]</scope>
    <source>
        <strain evidence="2 3">NBRC 107568</strain>
    </source>
</reference>
<name>A0A8J3SGR2_9ACTN</name>
<gene>
    <name evidence="2" type="ORF">Psi01_36590</name>
</gene>
<comment type="caution">
    <text evidence="2">The sequence shown here is derived from an EMBL/GenBank/DDBJ whole genome shotgun (WGS) entry which is preliminary data.</text>
</comment>
<dbReference type="InterPro" id="IPR040690">
    <property type="entry name" value="FtsX_ECD"/>
</dbReference>
<dbReference type="Proteomes" id="UP000619788">
    <property type="component" value="Unassembled WGS sequence"/>
</dbReference>
<dbReference type="EMBL" id="BOOJ01000030">
    <property type="protein sequence ID" value="GIH93029.1"/>
    <property type="molecule type" value="Genomic_DNA"/>
</dbReference>
<dbReference type="Pfam" id="PF18075">
    <property type="entry name" value="FtsX_ECD"/>
    <property type="match status" value="1"/>
</dbReference>
<sequence length="128" mass="14121">MAPCLGRGAPSEAEKEEIRRTLEARPEAAGVLFEDHGQAYERFRAQFLDDAGLLQVVQPSDIPESFHVLMRPDAAPEDFTAVARTASEVPGVSHAVDQNCFRDRMSVLSVIENHLPGEDDEPQCSFPE</sequence>
<feature type="domain" description="FtsX extracellular" evidence="1">
    <location>
        <begin position="11"/>
        <end position="93"/>
    </location>
</feature>
<evidence type="ECO:0000313" key="2">
    <source>
        <dbReference type="EMBL" id="GIH93029.1"/>
    </source>
</evidence>
<accession>A0A8J3SGR2</accession>